<dbReference type="GO" id="GO:0016788">
    <property type="term" value="F:hydrolase activity, acting on ester bonds"/>
    <property type="evidence" value="ECO:0007669"/>
    <property type="project" value="TreeGrafter"/>
</dbReference>
<protein>
    <submittedName>
        <fullName evidence="4">Alpha/beta hydrolase</fullName>
    </submittedName>
</protein>
<dbReference type="Gene3D" id="3.40.50.1820">
    <property type="entry name" value="alpha/beta hydrolase"/>
    <property type="match status" value="1"/>
</dbReference>
<feature type="chain" id="PRO_5027693839" evidence="3">
    <location>
        <begin position="19"/>
        <end position="323"/>
    </location>
</feature>
<dbReference type="AlphaFoldDB" id="A0A7D7NBJ6"/>
<dbReference type="KEGG" id="nsg:H3L94_00875"/>
<evidence type="ECO:0000313" key="4">
    <source>
        <dbReference type="EMBL" id="QMT40655.1"/>
    </source>
</evidence>
<gene>
    <name evidence="4" type="ORF">H3L94_00875</name>
</gene>
<dbReference type="InterPro" id="IPR029058">
    <property type="entry name" value="AB_hydrolase_fold"/>
</dbReference>
<evidence type="ECO:0000313" key="5">
    <source>
        <dbReference type="Proteomes" id="UP000514752"/>
    </source>
</evidence>
<sequence>MRWTIFLSVLSIWLAAPAARSEPAVPAAQLSPAVVPGAYEYRLPSRHTGKTYRIQVAAVGPAPAQGYPVLYVLDGDAFFPVAAMAAQGMWMRAEENGAVPMLLVGVGYSDRHFLDLATRAEDYTPPSEDYSQTGDRLSRRFGGADAFHRFLTEELRPDLAHRFSLNPQQQNLFGHSYGGLFALYSLMKYPASFRNRLAASPSIWWNQRRILQEWPAFSGRLAAAGEGRFGLRLSAGQYEETLAPHLPRSSQRQAVLSERAMVSEVQHFGAQLLKPQYRQLSVETVTYPEETHASVALLAIGDGIRWLYARCREDAGCRPPLFR</sequence>
<dbReference type="InterPro" id="IPR052558">
    <property type="entry name" value="Siderophore_Hydrolase_D"/>
</dbReference>
<dbReference type="PANTHER" id="PTHR40841:SF2">
    <property type="entry name" value="SIDEROPHORE-DEGRADING ESTERASE (EUROFUNG)"/>
    <property type="match status" value="1"/>
</dbReference>
<proteinExistence type="inferred from homology"/>
<evidence type="ECO:0000256" key="2">
    <source>
        <dbReference type="ARBA" id="ARBA00022801"/>
    </source>
</evidence>
<feature type="signal peptide" evidence="3">
    <location>
        <begin position="1"/>
        <end position="18"/>
    </location>
</feature>
<dbReference type="SUPFAM" id="SSF53474">
    <property type="entry name" value="alpha/beta-Hydrolases"/>
    <property type="match status" value="1"/>
</dbReference>
<evidence type="ECO:0000256" key="1">
    <source>
        <dbReference type="ARBA" id="ARBA00005622"/>
    </source>
</evidence>
<dbReference type="Pfam" id="PF00756">
    <property type="entry name" value="Esterase"/>
    <property type="match status" value="1"/>
</dbReference>
<dbReference type="Proteomes" id="UP000514752">
    <property type="component" value="Chromosome"/>
</dbReference>
<organism evidence="4 5">
    <name type="scientific">Neisseria shayeganii</name>
    <dbReference type="NCBI Taxonomy" id="607712"/>
    <lineage>
        <taxon>Bacteria</taxon>
        <taxon>Pseudomonadati</taxon>
        <taxon>Pseudomonadota</taxon>
        <taxon>Betaproteobacteria</taxon>
        <taxon>Neisseriales</taxon>
        <taxon>Neisseriaceae</taxon>
        <taxon>Neisseria</taxon>
    </lineage>
</organism>
<accession>A0A7D7NBJ6</accession>
<keyword evidence="3" id="KW-0732">Signal</keyword>
<reference evidence="4 5" key="1">
    <citation type="submission" date="2020-07" db="EMBL/GenBank/DDBJ databases">
        <title>Genomic diversity of species in the Neisseriaceae family.</title>
        <authorList>
            <person name="Vincent A.T."/>
            <person name="Bernet E."/>
            <person name="Veyrier F.J."/>
        </authorList>
    </citation>
    <scope>NUCLEOTIDE SEQUENCE [LARGE SCALE GENOMIC DNA]</scope>
    <source>
        <strain evidence="4 5">DSM 22244</strain>
    </source>
</reference>
<dbReference type="EMBL" id="CP059567">
    <property type="protein sequence ID" value="QMT40655.1"/>
    <property type="molecule type" value="Genomic_DNA"/>
</dbReference>
<comment type="similarity">
    <text evidence="1">Belongs to the esterase D family.</text>
</comment>
<name>A0A7D7NBJ6_9NEIS</name>
<dbReference type="InterPro" id="IPR000801">
    <property type="entry name" value="Esterase-like"/>
</dbReference>
<dbReference type="RefSeq" id="WP_182122287.1">
    <property type="nucleotide sequence ID" value="NZ_CP059567.1"/>
</dbReference>
<keyword evidence="2 4" id="KW-0378">Hydrolase</keyword>
<dbReference type="PANTHER" id="PTHR40841">
    <property type="entry name" value="SIDEROPHORE TRIACETYLFUSARININE C ESTERASE"/>
    <property type="match status" value="1"/>
</dbReference>
<evidence type="ECO:0000256" key="3">
    <source>
        <dbReference type="SAM" id="SignalP"/>
    </source>
</evidence>